<keyword evidence="12" id="KW-1185">Reference proteome</keyword>
<dbReference type="GO" id="GO:0005506">
    <property type="term" value="F:iron ion binding"/>
    <property type="evidence" value="ECO:0007669"/>
    <property type="project" value="InterPro"/>
</dbReference>
<comment type="similarity">
    <text evidence="3 10">Belongs to the cytochrome P450 family.</text>
</comment>
<evidence type="ECO:0000256" key="5">
    <source>
        <dbReference type="ARBA" id="ARBA00022723"/>
    </source>
</evidence>
<dbReference type="PROSITE" id="PS00086">
    <property type="entry name" value="CYTOCHROME_P450"/>
    <property type="match status" value="1"/>
</dbReference>
<dbReference type="InterPro" id="IPR002401">
    <property type="entry name" value="Cyt_P450_E_grp-I"/>
</dbReference>
<dbReference type="PANTHER" id="PTHR24305">
    <property type="entry name" value="CYTOCHROME P450"/>
    <property type="match status" value="1"/>
</dbReference>
<dbReference type="SUPFAM" id="SSF48264">
    <property type="entry name" value="Cytochrome P450"/>
    <property type="match status" value="1"/>
</dbReference>
<organism evidence="11 12">
    <name type="scientific">Cerrena zonata</name>
    <dbReference type="NCBI Taxonomy" id="2478898"/>
    <lineage>
        <taxon>Eukaryota</taxon>
        <taxon>Fungi</taxon>
        <taxon>Dikarya</taxon>
        <taxon>Basidiomycota</taxon>
        <taxon>Agaricomycotina</taxon>
        <taxon>Agaricomycetes</taxon>
        <taxon>Polyporales</taxon>
        <taxon>Cerrenaceae</taxon>
        <taxon>Cerrena</taxon>
    </lineage>
</organism>
<keyword evidence="5 9" id="KW-0479">Metal-binding</keyword>
<protein>
    <recommendedName>
        <fullName evidence="13">Cytochrome P450</fullName>
    </recommendedName>
</protein>
<dbReference type="EMBL" id="JASBNA010000041">
    <property type="protein sequence ID" value="KAK7681355.1"/>
    <property type="molecule type" value="Genomic_DNA"/>
</dbReference>
<dbReference type="CDD" id="cd11069">
    <property type="entry name" value="CYP_FUM15-like"/>
    <property type="match status" value="1"/>
</dbReference>
<dbReference type="InterPro" id="IPR001128">
    <property type="entry name" value="Cyt_P450"/>
</dbReference>
<comment type="cofactor">
    <cofactor evidence="1 9">
        <name>heme</name>
        <dbReference type="ChEBI" id="CHEBI:30413"/>
    </cofactor>
</comment>
<evidence type="ECO:0000313" key="12">
    <source>
        <dbReference type="Proteomes" id="UP001385951"/>
    </source>
</evidence>
<keyword evidence="6 10" id="KW-0560">Oxidoreductase</keyword>
<comment type="caution">
    <text evidence="11">The sequence shown here is derived from an EMBL/GenBank/DDBJ whole genome shotgun (WGS) entry which is preliminary data.</text>
</comment>
<evidence type="ECO:0000313" key="11">
    <source>
        <dbReference type="EMBL" id="KAK7681355.1"/>
    </source>
</evidence>
<dbReference type="Pfam" id="PF00067">
    <property type="entry name" value="p450"/>
    <property type="match status" value="1"/>
</dbReference>
<dbReference type="Gene3D" id="1.10.630.10">
    <property type="entry name" value="Cytochrome P450"/>
    <property type="match status" value="1"/>
</dbReference>
<evidence type="ECO:0000256" key="8">
    <source>
        <dbReference type="ARBA" id="ARBA00023033"/>
    </source>
</evidence>
<keyword evidence="7 9" id="KW-0408">Iron</keyword>
<proteinExistence type="inferred from homology"/>
<evidence type="ECO:0000256" key="10">
    <source>
        <dbReference type="RuleBase" id="RU000461"/>
    </source>
</evidence>
<keyword evidence="4 9" id="KW-0349">Heme</keyword>
<sequence>MSTILLVFLSGSLGWLLWLVARNFVTTSPLDKIPGPKSASLLKGNLGQLLDRHGWDFIEHLGTRYNKVVRLTGLFGHTMLYVFDPKALHHVIIKDAEVYDLPEWSTDGANLTLGPGLLSVHGAHHRKQRKMLNPVFSIKHMRMMTPLFYNVAHKLRNGLEAQVGNGPTTVDILNWFGRTALELIGQGGLGYTLDPLDSPAHNEYGDAIKEFLPALFESSQFQPLLKYAKRIGSPAFRAAAMDWIPLPGFRRLKQVVMKMDSEARRIYELKKDNMQAGDQGLLKQVGEGKDIMSHLLRANMAAPEEDRLPEEEIVGQMSLLVMAGTDTTSNSLVQLMQLLSQYPKVQENLRAEIKQAQEQHGDDIPYDVLVSLPYMDAICRETLRLYPPPSFIFREAQKDIVMPLSEPITCMDGTIMNEVPVPAGTTVIVGILASNRNAEIWGDDVAEFKPERWLSPLPTSVTEAHIPGVYSNLMTFNGGGRACIGFKFSQLEMKVVLSTIVSSFKISLSDEAEDIVWNVAAVRYPTVGKDSTKPEFPLRLEPIKV</sequence>
<gene>
    <name evidence="11" type="ORF">QCA50_015446</name>
</gene>
<evidence type="ECO:0000256" key="2">
    <source>
        <dbReference type="ARBA" id="ARBA00005179"/>
    </source>
</evidence>
<dbReference type="GO" id="GO:0004497">
    <property type="term" value="F:monooxygenase activity"/>
    <property type="evidence" value="ECO:0007669"/>
    <property type="project" value="UniProtKB-KW"/>
</dbReference>
<dbReference type="PRINTS" id="PR00463">
    <property type="entry name" value="EP450I"/>
</dbReference>
<evidence type="ECO:0008006" key="13">
    <source>
        <dbReference type="Google" id="ProtNLM"/>
    </source>
</evidence>
<evidence type="ECO:0000256" key="7">
    <source>
        <dbReference type="ARBA" id="ARBA00023004"/>
    </source>
</evidence>
<dbReference type="InterPro" id="IPR036396">
    <property type="entry name" value="Cyt_P450_sf"/>
</dbReference>
<evidence type="ECO:0000256" key="9">
    <source>
        <dbReference type="PIRSR" id="PIRSR602401-1"/>
    </source>
</evidence>
<dbReference type="Proteomes" id="UP001385951">
    <property type="component" value="Unassembled WGS sequence"/>
</dbReference>
<dbReference type="InterPro" id="IPR050121">
    <property type="entry name" value="Cytochrome_P450_monoxygenase"/>
</dbReference>
<dbReference type="PANTHER" id="PTHR24305:SF166">
    <property type="entry name" value="CYTOCHROME P450 12A4, MITOCHONDRIAL-RELATED"/>
    <property type="match status" value="1"/>
</dbReference>
<accession>A0AAW0FXC0</accession>
<comment type="pathway">
    <text evidence="2">Secondary metabolite biosynthesis.</text>
</comment>
<evidence type="ECO:0000256" key="1">
    <source>
        <dbReference type="ARBA" id="ARBA00001971"/>
    </source>
</evidence>
<evidence type="ECO:0000256" key="4">
    <source>
        <dbReference type="ARBA" id="ARBA00022617"/>
    </source>
</evidence>
<dbReference type="InterPro" id="IPR017972">
    <property type="entry name" value="Cyt_P450_CS"/>
</dbReference>
<dbReference type="GO" id="GO:0016705">
    <property type="term" value="F:oxidoreductase activity, acting on paired donors, with incorporation or reduction of molecular oxygen"/>
    <property type="evidence" value="ECO:0007669"/>
    <property type="project" value="InterPro"/>
</dbReference>
<dbReference type="AlphaFoldDB" id="A0AAW0FXC0"/>
<keyword evidence="8 10" id="KW-0503">Monooxygenase</keyword>
<evidence type="ECO:0000256" key="6">
    <source>
        <dbReference type="ARBA" id="ARBA00023002"/>
    </source>
</evidence>
<name>A0AAW0FXC0_9APHY</name>
<feature type="binding site" description="axial binding residue" evidence="9">
    <location>
        <position position="483"/>
    </location>
    <ligand>
        <name>heme</name>
        <dbReference type="ChEBI" id="CHEBI:30413"/>
    </ligand>
    <ligandPart>
        <name>Fe</name>
        <dbReference type="ChEBI" id="CHEBI:18248"/>
    </ligandPart>
</feature>
<reference evidence="11 12" key="1">
    <citation type="submission" date="2022-09" db="EMBL/GenBank/DDBJ databases">
        <authorList>
            <person name="Palmer J.M."/>
        </authorList>
    </citation>
    <scope>NUCLEOTIDE SEQUENCE [LARGE SCALE GENOMIC DNA]</scope>
    <source>
        <strain evidence="11 12">DSM 7382</strain>
    </source>
</reference>
<evidence type="ECO:0000256" key="3">
    <source>
        <dbReference type="ARBA" id="ARBA00010617"/>
    </source>
</evidence>
<dbReference type="GO" id="GO:0020037">
    <property type="term" value="F:heme binding"/>
    <property type="evidence" value="ECO:0007669"/>
    <property type="project" value="InterPro"/>
</dbReference>
<dbReference type="PRINTS" id="PR00385">
    <property type="entry name" value="P450"/>
</dbReference>